<dbReference type="InterPro" id="IPR004358">
    <property type="entry name" value="Sig_transdc_His_kin-like_C"/>
</dbReference>
<sequence>MPVIPTATHPVEVSRPRASGYAAALAIVALVSVGGVLVLPDLALTNLAMPYLLGVVGIAVRYGRGPAVLCAVSSVAAFDLLFVPPRFSLAVHDLEYLVTFAVMLLVGLVAAELTARLRAEAARAAAREQETAALYAAAERFAGCYAAEQAAEIVQDVLRLQGGVRAQLWQCNAGEAAVPRGGDLPAACVPARALSLALEADAPFDWADPPALEHDLRVQPLRVAGRPRGVLVAELSPQARETRARELVAALGALAATALERLHYVEVAQRTDIEMARERLRNTILSALSHDIRTPLTVLVGLSDALAASPLANTPATAQTLASLREQALALGAFANDLIDMARLQSGVALRREWESMQEIVGAAVATLEPQLPSHRLRIDVPAELPLVECDAVLAARLVANLLDNALRYTPAGSEIRISASAPAGEMRLQVADDGPGLPPGDAEALFQPFARGQAEGGPSGSGLGLSICRAVAELHGGHIGVTANTPHGCIFEWVLPRRDMPAIDEEPAA</sequence>
<evidence type="ECO:0000256" key="11">
    <source>
        <dbReference type="ARBA" id="ARBA00023012"/>
    </source>
</evidence>
<evidence type="ECO:0000256" key="10">
    <source>
        <dbReference type="ARBA" id="ARBA00022989"/>
    </source>
</evidence>
<keyword evidence="9" id="KW-0067">ATP-binding</keyword>
<accession>A0ABX7M1Q6</accession>
<keyword evidence="12 13" id="KW-0472">Membrane</keyword>
<dbReference type="InterPro" id="IPR038318">
    <property type="entry name" value="KdpD_sf"/>
</dbReference>
<evidence type="ECO:0000256" key="7">
    <source>
        <dbReference type="ARBA" id="ARBA00022741"/>
    </source>
</evidence>
<dbReference type="InterPro" id="IPR003594">
    <property type="entry name" value="HATPase_dom"/>
</dbReference>
<dbReference type="PANTHER" id="PTHR45569">
    <property type="entry name" value="SENSOR PROTEIN KDPD"/>
    <property type="match status" value="1"/>
</dbReference>
<keyword evidence="5" id="KW-0808">Transferase</keyword>
<keyword evidence="7" id="KW-0547">Nucleotide-binding</keyword>
<evidence type="ECO:0000256" key="5">
    <source>
        <dbReference type="ARBA" id="ARBA00022679"/>
    </source>
</evidence>
<feature type="transmembrane region" description="Helical" evidence="13">
    <location>
        <begin position="51"/>
        <end position="76"/>
    </location>
</feature>
<comment type="subcellular location">
    <subcellularLocation>
        <location evidence="2">Membrane</location>
        <topology evidence="2">Multi-pass membrane protein</topology>
    </subcellularLocation>
</comment>
<comment type="catalytic activity">
    <reaction evidence="1">
        <text>ATP + protein L-histidine = ADP + protein N-phospho-L-histidine.</text>
        <dbReference type="EC" id="2.7.13.3"/>
    </reaction>
</comment>
<feature type="transmembrane region" description="Helical" evidence="13">
    <location>
        <begin position="20"/>
        <end position="39"/>
    </location>
</feature>
<dbReference type="InterPro" id="IPR036890">
    <property type="entry name" value="HATPase_C_sf"/>
</dbReference>
<dbReference type="InterPro" id="IPR036097">
    <property type="entry name" value="HisK_dim/P_sf"/>
</dbReference>
<organism evidence="15 16">
    <name type="scientific">Niveibacterium microcysteis</name>
    <dbReference type="NCBI Taxonomy" id="2811415"/>
    <lineage>
        <taxon>Bacteria</taxon>
        <taxon>Pseudomonadati</taxon>
        <taxon>Pseudomonadota</taxon>
        <taxon>Betaproteobacteria</taxon>
        <taxon>Rhodocyclales</taxon>
        <taxon>Rhodocyclaceae</taxon>
        <taxon>Niveibacterium</taxon>
    </lineage>
</organism>
<evidence type="ECO:0000256" key="12">
    <source>
        <dbReference type="ARBA" id="ARBA00023136"/>
    </source>
</evidence>
<dbReference type="CDD" id="cd00075">
    <property type="entry name" value="HATPase"/>
    <property type="match status" value="1"/>
</dbReference>
<dbReference type="PANTHER" id="PTHR45569:SF1">
    <property type="entry name" value="SENSOR PROTEIN KDPD"/>
    <property type="match status" value="1"/>
</dbReference>
<reference evidence="15 16" key="1">
    <citation type="submission" date="2021-02" db="EMBL/GenBank/DDBJ databases">
        <title>Niveibacterium changnyeongensis HC41.</title>
        <authorList>
            <person name="Kang M."/>
        </authorList>
    </citation>
    <scope>NUCLEOTIDE SEQUENCE [LARGE SCALE GENOMIC DNA]</scope>
    <source>
        <strain evidence="15 16">HC41</strain>
    </source>
</reference>
<dbReference type="EC" id="2.7.13.3" evidence="3"/>
<keyword evidence="8" id="KW-0418">Kinase</keyword>
<evidence type="ECO:0000256" key="3">
    <source>
        <dbReference type="ARBA" id="ARBA00012438"/>
    </source>
</evidence>
<dbReference type="SMART" id="SM00387">
    <property type="entry name" value="HATPase_c"/>
    <property type="match status" value="1"/>
</dbReference>
<dbReference type="Proteomes" id="UP000663570">
    <property type="component" value="Chromosome"/>
</dbReference>
<feature type="domain" description="Histidine kinase" evidence="14">
    <location>
        <begin position="287"/>
        <end position="500"/>
    </location>
</feature>
<dbReference type="EMBL" id="CP071060">
    <property type="protein sequence ID" value="QSI75710.1"/>
    <property type="molecule type" value="Genomic_DNA"/>
</dbReference>
<evidence type="ECO:0000256" key="8">
    <source>
        <dbReference type="ARBA" id="ARBA00022777"/>
    </source>
</evidence>
<feature type="transmembrane region" description="Helical" evidence="13">
    <location>
        <begin position="96"/>
        <end position="115"/>
    </location>
</feature>
<dbReference type="InterPro" id="IPR025201">
    <property type="entry name" value="KdpD_TM"/>
</dbReference>
<dbReference type="InterPro" id="IPR005467">
    <property type="entry name" value="His_kinase_dom"/>
</dbReference>
<keyword evidence="4" id="KW-0597">Phosphoprotein</keyword>
<gene>
    <name evidence="15" type="ORF">JY500_14570</name>
</gene>
<evidence type="ECO:0000256" key="4">
    <source>
        <dbReference type="ARBA" id="ARBA00022553"/>
    </source>
</evidence>
<evidence type="ECO:0000256" key="1">
    <source>
        <dbReference type="ARBA" id="ARBA00000085"/>
    </source>
</evidence>
<dbReference type="InterPro" id="IPR003661">
    <property type="entry name" value="HisK_dim/P_dom"/>
</dbReference>
<dbReference type="SUPFAM" id="SSF55874">
    <property type="entry name" value="ATPase domain of HSP90 chaperone/DNA topoisomerase II/histidine kinase"/>
    <property type="match status" value="1"/>
</dbReference>
<dbReference type="PRINTS" id="PR00344">
    <property type="entry name" value="BCTRLSENSOR"/>
</dbReference>
<dbReference type="RefSeq" id="WP_206253517.1">
    <property type="nucleotide sequence ID" value="NZ_CP071060.1"/>
</dbReference>
<dbReference type="Pfam" id="PF02518">
    <property type="entry name" value="HATPase_c"/>
    <property type="match status" value="1"/>
</dbReference>
<evidence type="ECO:0000256" key="13">
    <source>
        <dbReference type="SAM" id="Phobius"/>
    </source>
</evidence>
<dbReference type="CDD" id="cd00082">
    <property type="entry name" value="HisKA"/>
    <property type="match status" value="1"/>
</dbReference>
<dbReference type="PROSITE" id="PS50109">
    <property type="entry name" value="HIS_KIN"/>
    <property type="match status" value="1"/>
</dbReference>
<evidence type="ECO:0000256" key="6">
    <source>
        <dbReference type="ARBA" id="ARBA00022692"/>
    </source>
</evidence>
<protein>
    <recommendedName>
        <fullName evidence="3">histidine kinase</fullName>
        <ecNumber evidence="3">2.7.13.3</ecNumber>
    </recommendedName>
</protein>
<keyword evidence="10 13" id="KW-1133">Transmembrane helix</keyword>
<evidence type="ECO:0000256" key="9">
    <source>
        <dbReference type="ARBA" id="ARBA00022840"/>
    </source>
</evidence>
<dbReference type="SMART" id="SM00388">
    <property type="entry name" value="HisKA"/>
    <property type="match status" value="1"/>
</dbReference>
<keyword evidence="11" id="KW-0902">Two-component regulatory system</keyword>
<dbReference type="Gene3D" id="3.30.565.10">
    <property type="entry name" value="Histidine kinase-like ATPase, C-terminal domain"/>
    <property type="match status" value="1"/>
</dbReference>
<dbReference type="Pfam" id="PF13493">
    <property type="entry name" value="DUF4118"/>
    <property type="match status" value="1"/>
</dbReference>
<keyword evidence="6 13" id="KW-0812">Transmembrane</keyword>
<dbReference type="SUPFAM" id="SSF47384">
    <property type="entry name" value="Homodimeric domain of signal transducing histidine kinase"/>
    <property type="match status" value="1"/>
</dbReference>
<proteinExistence type="predicted"/>
<evidence type="ECO:0000259" key="14">
    <source>
        <dbReference type="PROSITE" id="PS50109"/>
    </source>
</evidence>
<dbReference type="InterPro" id="IPR052023">
    <property type="entry name" value="Histidine_kinase_KdpD"/>
</dbReference>
<evidence type="ECO:0000313" key="15">
    <source>
        <dbReference type="EMBL" id="QSI75710.1"/>
    </source>
</evidence>
<dbReference type="Gene3D" id="1.20.120.620">
    <property type="entry name" value="Backbone structure of the membrane domain of e. Coli histidine kinase receptor kdpd"/>
    <property type="match status" value="1"/>
</dbReference>
<dbReference type="Pfam" id="PF00512">
    <property type="entry name" value="HisKA"/>
    <property type="match status" value="1"/>
</dbReference>
<dbReference type="Gene3D" id="1.10.287.130">
    <property type="match status" value="1"/>
</dbReference>
<keyword evidence="16" id="KW-1185">Reference proteome</keyword>
<evidence type="ECO:0000256" key="2">
    <source>
        <dbReference type="ARBA" id="ARBA00004141"/>
    </source>
</evidence>
<name>A0ABX7M1Q6_9RHOO</name>
<evidence type="ECO:0000313" key="16">
    <source>
        <dbReference type="Proteomes" id="UP000663570"/>
    </source>
</evidence>